<dbReference type="InterPro" id="IPR038765">
    <property type="entry name" value="Papain-like_cys_pep_sf"/>
</dbReference>
<feature type="compositionally biased region" description="Polar residues" evidence="5">
    <location>
        <begin position="299"/>
        <end position="310"/>
    </location>
</feature>
<proteinExistence type="inferred from homology"/>
<dbReference type="PROSITE" id="PS51935">
    <property type="entry name" value="NLPC_P60"/>
    <property type="match status" value="1"/>
</dbReference>
<keyword evidence="6" id="KW-0812">Transmembrane</keyword>
<dbReference type="OrthoDB" id="202825at2759"/>
<evidence type="ECO:0000256" key="1">
    <source>
        <dbReference type="ARBA" id="ARBA00007074"/>
    </source>
</evidence>
<dbReference type="PANTHER" id="PTHR47664:SF1">
    <property type="entry name" value="CHROMOSOME UNDETERMINED SCAFFOLD_14, WHOLE GENOME SHOTGUN SEQUENCE"/>
    <property type="match status" value="1"/>
</dbReference>
<evidence type="ECO:0000256" key="5">
    <source>
        <dbReference type="SAM" id="MobiDB-lite"/>
    </source>
</evidence>
<organism evidence="8 9">
    <name type="scientific">Adineta ricciae</name>
    <name type="common">Rotifer</name>
    <dbReference type="NCBI Taxonomy" id="249248"/>
    <lineage>
        <taxon>Eukaryota</taxon>
        <taxon>Metazoa</taxon>
        <taxon>Spiralia</taxon>
        <taxon>Gnathifera</taxon>
        <taxon>Rotifera</taxon>
        <taxon>Eurotatoria</taxon>
        <taxon>Bdelloidea</taxon>
        <taxon>Adinetida</taxon>
        <taxon>Adinetidae</taxon>
        <taxon>Adineta</taxon>
    </lineage>
</organism>
<accession>A0A813PRX5</accession>
<evidence type="ECO:0000313" key="8">
    <source>
        <dbReference type="EMBL" id="CAF0757437.1"/>
    </source>
</evidence>
<keyword evidence="6" id="KW-0472">Membrane</keyword>
<dbReference type="SUPFAM" id="SSF54001">
    <property type="entry name" value="Cysteine proteinases"/>
    <property type="match status" value="1"/>
</dbReference>
<dbReference type="InterPro" id="IPR000064">
    <property type="entry name" value="NLP_P60_dom"/>
</dbReference>
<dbReference type="GO" id="GO:0006508">
    <property type="term" value="P:proteolysis"/>
    <property type="evidence" value="ECO:0007669"/>
    <property type="project" value="UniProtKB-KW"/>
</dbReference>
<gene>
    <name evidence="8" type="ORF">EDS130_LOCUS2622</name>
</gene>
<sequence length="672" mass="76366">MALAVRSVVSSLDSSSKTTESISVRNKGSANTKFLIDWNSPTITTTTTSAISTQAKAKNENLQDAFRRFREQRMDEMRLQNRLEARKKRKIRRSNPQRMRRLRLKFVEQAKRYLGVPYAKKYFQPGTPEYESKLFLDCCGLVRRVMYDLAKDFGFMIGPWNQSYMFDTLPKTVTRLSDVKPGDLVFISATYYNPKMKKQRHDLTHVEIMLGDGEKTIGARWNDGKVQYFDSYQFVSKSYHSQVYTIKSLDPWLKGICKSYCAEHPWRLRKRIKVNKKSIFYSRDQSNDKRRRRSHSKRTSCGSISSVNSSTKKTDKHQRRKRRKTRSRSHKRSHSIKDSPETLIVNPDDAQLPPSSTIDIESISGDDDDDSIDMIGNQLTGLTCQDDQELCDDSDSLDDALDAEQYDDDDIEATFPFKSDPPNTKTPVQANCLLSTSKEEQKTLTIMLTTATPTASPPVFHRSTSKPDFVLKSSCGDLQSRLKVRKVLGVGDITGATCSSKITQILGQSDHLIFKLPPRLATWLLLVTTFFICFTLMGLLWPSYACLIIPGDLQSIVHLATSYAFFATILGLTLRSGDKTSLQLVLLSLALFHTLSVSTAVYFLKTTDAKLKSTISIILHLLCLSINVHFYYSLNRPSSSIARHNRLKAYFNSIIPYPTQFTNDSNTEQESS</sequence>
<feature type="transmembrane region" description="Helical" evidence="6">
    <location>
        <begin position="553"/>
        <end position="572"/>
    </location>
</feature>
<dbReference type="Gene3D" id="3.90.1720.10">
    <property type="entry name" value="endopeptidase domain like (from Nostoc punctiforme)"/>
    <property type="match status" value="1"/>
</dbReference>
<feature type="transmembrane region" description="Helical" evidence="6">
    <location>
        <begin position="520"/>
        <end position="541"/>
    </location>
</feature>
<evidence type="ECO:0000259" key="7">
    <source>
        <dbReference type="PROSITE" id="PS51935"/>
    </source>
</evidence>
<feature type="domain" description="NlpC/P60" evidence="7">
    <location>
        <begin position="100"/>
        <end position="246"/>
    </location>
</feature>
<evidence type="ECO:0000256" key="4">
    <source>
        <dbReference type="ARBA" id="ARBA00022807"/>
    </source>
</evidence>
<evidence type="ECO:0000256" key="3">
    <source>
        <dbReference type="ARBA" id="ARBA00022801"/>
    </source>
</evidence>
<dbReference type="AlphaFoldDB" id="A0A813PRX5"/>
<evidence type="ECO:0000256" key="2">
    <source>
        <dbReference type="ARBA" id="ARBA00022670"/>
    </source>
</evidence>
<feature type="transmembrane region" description="Helical" evidence="6">
    <location>
        <begin position="584"/>
        <end position="603"/>
    </location>
</feature>
<reference evidence="8" key="1">
    <citation type="submission" date="2021-02" db="EMBL/GenBank/DDBJ databases">
        <authorList>
            <person name="Nowell W R."/>
        </authorList>
    </citation>
    <scope>NUCLEOTIDE SEQUENCE</scope>
</reference>
<protein>
    <recommendedName>
        <fullName evidence="7">NlpC/P60 domain-containing protein</fullName>
    </recommendedName>
</protein>
<feature type="region of interest" description="Disordered" evidence="5">
    <location>
        <begin position="282"/>
        <end position="369"/>
    </location>
</feature>
<dbReference type="EMBL" id="CAJNOJ010000006">
    <property type="protein sequence ID" value="CAF0757437.1"/>
    <property type="molecule type" value="Genomic_DNA"/>
</dbReference>
<keyword evidence="3" id="KW-0378">Hydrolase</keyword>
<feature type="compositionally biased region" description="Basic residues" evidence="5">
    <location>
        <begin position="289"/>
        <end position="298"/>
    </location>
</feature>
<evidence type="ECO:0000256" key="6">
    <source>
        <dbReference type="SAM" id="Phobius"/>
    </source>
</evidence>
<keyword evidence="4" id="KW-0788">Thiol protease</keyword>
<dbReference type="Proteomes" id="UP000663852">
    <property type="component" value="Unassembled WGS sequence"/>
</dbReference>
<comment type="similarity">
    <text evidence="1">Belongs to the peptidase C40 family.</text>
</comment>
<dbReference type="InterPro" id="IPR028266">
    <property type="entry name" value="TP53I11"/>
</dbReference>
<dbReference type="Pfam" id="PF14936">
    <property type="entry name" value="p53-inducible11"/>
    <property type="match status" value="1"/>
</dbReference>
<dbReference type="PANTHER" id="PTHR47664">
    <property type="entry name" value="NLPC_P60 DOMAIN-CONTAINING PROTEIN"/>
    <property type="match status" value="1"/>
</dbReference>
<feature type="compositionally biased region" description="Basic residues" evidence="5">
    <location>
        <begin position="314"/>
        <end position="334"/>
    </location>
</feature>
<keyword evidence="6" id="KW-1133">Transmembrane helix</keyword>
<comment type="caution">
    <text evidence="8">The sequence shown here is derived from an EMBL/GenBank/DDBJ whole genome shotgun (WGS) entry which is preliminary data.</text>
</comment>
<dbReference type="GO" id="GO:0008234">
    <property type="term" value="F:cysteine-type peptidase activity"/>
    <property type="evidence" value="ECO:0007669"/>
    <property type="project" value="UniProtKB-KW"/>
</dbReference>
<evidence type="ECO:0000313" key="9">
    <source>
        <dbReference type="Proteomes" id="UP000663852"/>
    </source>
</evidence>
<keyword evidence="2" id="KW-0645">Protease</keyword>
<name>A0A813PRX5_ADIRI</name>